<feature type="transmembrane region" description="Helical" evidence="1">
    <location>
        <begin position="81"/>
        <end position="103"/>
    </location>
</feature>
<proteinExistence type="predicted"/>
<dbReference type="EMBL" id="QEKW01000001">
    <property type="protein sequence ID" value="PVZ14398.1"/>
    <property type="molecule type" value="Genomic_DNA"/>
</dbReference>
<sequence>MAAPAPTARRIAVRVTTATSPTLLLAVLYPVVGALAVGPVGVAWSLVGMLFAVAIPAFIVDHGVRRGRYTDHHLREREQRAVPLGLAALSVATGVVVLAVIGAPPEITALQVAVLVTVAVATAITLAWKISFHTAVVAAAAAVLTVLGGSWWALSWLAVPLVGWARLVLRAHTAAQVVAGLVVGAGVSTAVLLLAGVR</sequence>
<feature type="transmembrane region" description="Helical" evidence="1">
    <location>
        <begin position="135"/>
        <end position="154"/>
    </location>
</feature>
<protein>
    <recommendedName>
        <fullName evidence="4">PAP2 superfamily protein</fullName>
    </recommendedName>
</protein>
<comment type="caution">
    <text evidence="2">The sequence shown here is derived from an EMBL/GenBank/DDBJ whole genome shotgun (WGS) entry which is preliminary data.</text>
</comment>
<dbReference type="RefSeq" id="WP_116706260.1">
    <property type="nucleotide sequence ID" value="NZ_QEKW01000001.1"/>
</dbReference>
<keyword evidence="1" id="KW-1133">Transmembrane helix</keyword>
<organism evidence="2 3">
    <name type="scientific">Actinomycetospora cinnamomea</name>
    <dbReference type="NCBI Taxonomy" id="663609"/>
    <lineage>
        <taxon>Bacteria</taxon>
        <taxon>Bacillati</taxon>
        <taxon>Actinomycetota</taxon>
        <taxon>Actinomycetes</taxon>
        <taxon>Pseudonocardiales</taxon>
        <taxon>Pseudonocardiaceae</taxon>
        <taxon>Actinomycetospora</taxon>
    </lineage>
</organism>
<evidence type="ECO:0000313" key="2">
    <source>
        <dbReference type="EMBL" id="PVZ14398.1"/>
    </source>
</evidence>
<keyword evidence="3" id="KW-1185">Reference proteome</keyword>
<gene>
    <name evidence="2" type="ORF">C8D89_101262</name>
</gene>
<name>A0A2U1FQD8_9PSEU</name>
<dbReference type="OrthoDB" id="4935320at2"/>
<accession>A0A2U1FQD8</accession>
<feature type="transmembrane region" description="Helical" evidence="1">
    <location>
        <begin position="12"/>
        <end position="36"/>
    </location>
</feature>
<evidence type="ECO:0000313" key="3">
    <source>
        <dbReference type="Proteomes" id="UP000245639"/>
    </source>
</evidence>
<reference evidence="2 3" key="1">
    <citation type="submission" date="2018-04" db="EMBL/GenBank/DDBJ databases">
        <title>Genomic Encyclopedia of Type Strains, Phase IV (KMG-IV): sequencing the most valuable type-strain genomes for metagenomic binning, comparative biology and taxonomic classification.</title>
        <authorList>
            <person name="Goeker M."/>
        </authorList>
    </citation>
    <scope>NUCLEOTIDE SEQUENCE [LARGE SCALE GENOMIC DNA]</scope>
    <source>
        <strain evidence="2 3">DSM 45771</strain>
    </source>
</reference>
<feature type="transmembrane region" description="Helical" evidence="1">
    <location>
        <begin position="42"/>
        <end position="60"/>
    </location>
</feature>
<evidence type="ECO:0000256" key="1">
    <source>
        <dbReference type="SAM" id="Phobius"/>
    </source>
</evidence>
<dbReference type="Proteomes" id="UP000245639">
    <property type="component" value="Unassembled WGS sequence"/>
</dbReference>
<feature type="transmembrane region" description="Helical" evidence="1">
    <location>
        <begin position="174"/>
        <end position="197"/>
    </location>
</feature>
<keyword evidence="1" id="KW-0812">Transmembrane</keyword>
<keyword evidence="1" id="KW-0472">Membrane</keyword>
<feature type="transmembrane region" description="Helical" evidence="1">
    <location>
        <begin position="109"/>
        <end position="128"/>
    </location>
</feature>
<evidence type="ECO:0008006" key="4">
    <source>
        <dbReference type="Google" id="ProtNLM"/>
    </source>
</evidence>
<dbReference type="AlphaFoldDB" id="A0A2U1FQD8"/>